<reference evidence="2 3" key="1">
    <citation type="submission" date="2012-05" db="EMBL/GenBank/DDBJ databases">
        <authorList>
            <person name="Harkins D.M."/>
            <person name="Madupu R."/>
            <person name="Durkin A.S."/>
            <person name="Torralba M."/>
            <person name="Methe B."/>
            <person name="Sutton G.G."/>
            <person name="Nelson K.E."/>
        </authorList>
    </citation>
    <scope>NUCLEOTIDE SEQUENCE [LARGE SCALE GENOMIC DNA]</scope>
    <source>
        <strain evidence="2 3">F0489</strain>
    </source>
</reference>
<protein>
    <submittedName>
        <fullName evidence="2">Uncharacterized protein</fullName>
    </submittedName>
</protein>
<keyword evidence="3" id="KW-1185">Reference proteome</keyword>
<evidence type="ECO:0000313" key="3">
    <source>
        <dbReference type="Proteomes" id="UP000002941"/>
    </source>
</evidence>
<dbReference type="Proteomes" id="UP000002941">
    <property type="component" value="Unassembled WGS sequence"/>
</dbReference>
<dbReference type="OrthoDB" id="9995279at2"/>
<dbReference type="PATRIC" id="fig|1125718.3.peg.2824"/>
<evidence type="ECO:0000313" key="2">
    <source>
        <dbReference type="EMBL" id="EJF36396.1"/>
    </source>
</evidence>
<dbReference type="AlphaFoldDB" id="J0WIL1"/>
<organism evidence="2 3">
    <name type="scientific">Actinomyces massiliensis F0489</name>
    <dbReference type="NCBI Taxonomy" id="1125718"/>
    <lineage>
        <taxon>Bacteria</taxon>
        <taxon>Bacillati</taxon>
        <taxon>Actinomycetota</taxon>
        <taxon>Actinomycetes</taxon>
        <taxon>Actinomycetales</taxon>
        <taxon>Actinomycetaceae</taxon>
        <taxon>Actinomyces</taxon>
    </lineage>
</organism>
<feature type="region of interest" description="Disordered" evidence="1">
    <location>
        <begin position="53"/>
        <end position="80"/>
    </location>
</feature>
<sequence length="133" mass="14295">MLVGDDPAVSVSMSTTSLSVRIDLAGQLHPEPQEIEAARDLVDRLLASEPAPTISLAQVDAPKEGQEEATDSPEGASADAGRLYVRIEAVTPLEQGMTDTQLDGYLAWATFLVDRCAVAFENTLPLTRVRKED</sequence>
<evidence type="ECO:0000256" key="1">
    <source>
        <dbReference type="SAM" id="MobiDB-lite"/>
    </source>
</evidence>
<proteinExistence type="predicted"/>
<comment type="caution">
    <text evidence="2">The sequence shown here is derived from an EMBL/GenBank/DDBJ whole genome shotgun (WGS) entry which is preliminary data.</text>
</comment>
<dbReference type="EMBL" id="AKFT01000221">
    <property type="protein sequence ID" value="EJF36396.1"/>
    <property type="molecule type" value="Genomic_DNA"/>
</dbReference>
<dbReference type="eggNOG" id="ENOG5031IBP">
    <property type="taxonomic scope" value="Bacteria"/>
</dbReference>
<accession>J0WIL1</accession>
<gene>
    <name evidence="2" type="ORF">HMPREF1318_2225</name>
</gene>
<name>J0WIL1_9ACTO</name>